<gene>
    <name evidence="4" type="ORF">HUJ06_022888</name>
</gene>
<dbReference type="GO" id="GO:0006508">
    <property type="term" value="P:proteolysis"/>
    <property type="evidence" value="ECO:0007669"/>
    <property type="project" value="UniProtKB-KW"/>
</dbReference>
<evidence type="ECO:0000313" key="4">
    <source>
        <dbReference type="EMBL" id="DAD21425.1"/>
    </source>
</evidence>
<dbReference type="Proteomes" id="UP000607653">
    <property type="component" value="Unassembled WGS sequence"/>
</dbReference>
<dbReference type="PANTHER" id="PTHR47967:SF36">
    <property type="entry name" value="PEPTIDASE A1 DOMAIN-CONTAINING PROTEIN"/>
    <property type="match status" value="1"/>
</dbReference>
<feature type="domain" description="Peptidase A1" evidence="3">
    <location>
        <begin position="1"/>
        <end position="269"/>
    </location>
</feature>
<dbReference type="InterPro" id="IPR034161">
    <property type="entry name" value="Pepsin-like_plant"/>
</dbReference>
<dbReference type="SUPFAM" id="SSF50630">
    <property type="entry name" value="Acid proteases"/>
    <property type="match status" value="1"/>
</dbReference>
<organism evidence="4 5">
    <name type="scientific">Nelumbo nucifera</name>
    <name type="common">Sacred lotus</name>
    <dbReference type="NCBI Taxonomy" id="4432"/>
    <lineage>
        <taxon>Eukaryota</taxon>
        <taxon>Viridiplantae</taxon>
        <taxon>Streptophyta</taxon>
        <taxon>Embryophyta</taxon>
        <taxon>Tracheophyta</taxon>
        <taxon>Spermatophyta</taxon>
        <taxon>Magnoliopsida</taxon>
        <taxon>Proteales</taxon>
        <taxon>Nelumbonaceae</taxon>
        <taxon>Nelumbo</taxon>
    </lineage>
</organism>
<dbReference type="InterPro" id="IPR033121">
    <property type="entry name" value="PEPTIDASE_A1"/>
</dbReference>
<keyword evidence="1" id="KW-0645">Protease</keyword>
<evidence type="ECO:0000313" key="5">
    <source>
        <dbReference type="Proteomes" id="UP000607653"/>
    </source>
</evidence>
<keyword evidence="2" id="KW-0378">Hydrolase</keyword>
<reference evidence="4 5" key="1">
    <citation type="journal article" date="2020" name="Mol. Biol. Evol.">
        <title>Distinct Expression and Methylation Patterns for Genes with Different Fates following a Single Whole-Genome Duplication in Flowering Plants.</title>
        <authorList>
            <person name="Shi T."/>
            <person name="Rahmani R.S."/>
            <person name="Gugger P.F."/>
            <person name="Wang M."/>
            <person name="Li H."/>
            <person name="Zhang Y."/>
            <person name="Li Z."/>
            <person name="Wang Q."/>
            <person name="Van de Peer Y."/>
            <person name="Marchal K."/>
            <person name="Chen J."/>
        </authorList>
    </citation>
    <scope>NUCLEOTIDE SEQUENCE [LARGE SCALE GENOMIC DNA]</scope>
    <source>
        <tissue evidence="4">Leaf</tissue>
    </source>
</reference>
<dbReference type="CDD" id="cd05476">
    <property type="entry name" value="pepsin_A_like_plant"/>
    <property type="match status" value="1"/>
</dbReference>
<dbReference type="PANTHER" id="PTHR47967">
    <property type="entry name" value="OS07G0603500 PROTEIN-RELATED"/>
    <property type="match status" value="1"/>
</dbReference>
<keyword evidence="5" id="KW-1185">Reference proteome</keyword>
<name>A0A822XRM2_NELNU</name>
<evidence type="ECO:0000256" key="2">
    <source>
        <dbReference type="ARBA" id="ARBA00022801"/>
    </source>
</evidence>
<accession>A0A822XRM2</accession>
<dbReference type="InterPro" id="IPR051708">
    <property type="entry name" value="Plant_Aspart_Prot_A1"/>
</dbReference>
<proteinExistence type="predicted"/>
<dbReference type="InterPro" id="IPR032799">
    <property type="entry name" value="TAXi_C"/>
</dbReference>
<dbReference type="Gene3D" id="2.40.70.10">
    <property type="entry name" value="Acid Proteases"/>
    <property type="match status" value="2"/>
</dbReference>
<dbReference type="Pfam" id="PF14541">
    <property type="entry name" value="TAXi_C"/>
    <property type="match status" value="1"/>
</dbReference>
<dbReference type="AlphaFoldDB" id="A0A822XRM2"/>
<comment type="caution">
    <text evidence="4">The sequence shown here is derived from an EMBL/GenBank/DDBJ whole genome shotgun (WGS) entry which is preliminary data.</text>
</comment>
<evidence type="ECO:0000256" key="1">
    <source>
        <dbReference type="ARBA" id="ARBA00022670"/>
    </source>
</evidence>
<dbReference type="EMBL" id="DUZY01000001">
    <property type="protein sequence ID" value="DAD21425.1"/>
    <property type="molecule type" value="Genomic_DNA"/>
</dbReference>
<dbReference type="PROSITE" id="PS51767">
    <property type="entry name" value="PEPTIDASE_A1"/>
    <property type="match status" value="1"/>
</dbReference>
<dbReference type="GO" id="GO:0008233">
    <property type="term" value="F:peptidase activity"/>
    <property type="evidence" value="ECO:0007669"/>
    <property type="project" value="UniProtKB-KW"/>
</dbReference>
<evidence type="ECO:0000259" key="3">
    <source>
        <dbReference type="PROSITE" id="PS51767"/>
    </source>
</evidence>
<dbReference type="InterPro" id="IPR021109">
    <property type="entry name" value="Peptidase_aspartic_dom_sf"/>
</dbReference>
<sequence length="273" mass="30429">MDCDPNSSNCTQICSPYPIAYDAGSTVGLLLYQFCRRMFTFLLPQLSGIAGFGRGSPSLPSQLGLKRFSYCLVSHRFVDTTESTSLNLYGGSYYDDHNIKGLSYTPFLKNPATGRHAFSVYYYICLRKITVGSKPVKIPYHYLAMGLDGNEGAIIDSGSTFTFMEKRVFDLVAHEFENQVSHYSRALDVETITGLRPCFNVSDEKTLSLPELVFHFKGGAKMALPLPNYYSIFSADGVVCLTIVTNGGTSNIRISTFEYDLENDRLGFREQIC</sequence>
<protein>
    <recommendedName>
        <fullName evidence="3">Peptidase A1 domain-containing protein</fullName>
    </recommendedName>
</protein>